<evidence type="ECO:0000256" key="2">
    <source>
        <dbReference type="ARBA" id="ARBA00022884"/>
    </source>
</evidence>
<dbReference type="InterPro" id="IPR033714">
    <property type="entry name" value="tRNA_bind_bactPheRS"/>
</dbReference>
<organism evidence="5 6">
    <name type="scientific">Alkalibacillus flavidus</name>
    <dbReference type="NCBI Taxonomy" id="546021"/>
    <lineage>
        <taxon>Bacteria</taxon>
        <taxon>Bacillati</taxon>
        <taxon>Bacillota</taxon>
        <taxon>Bacilli</taxon>
        <taxon>Bacillales</taxon>
        <taxon>Bacillaceae</taxon>
        <taxon>Alkalibacillus</taxon>
    </lineage>
</organism>
<dbReference type="Pfam" id="PF01588">
    <property type="entry name" value="tRNA_bind"/>
    <property type="match status" value="1"/>
</dbReference>
<dbReference type="NCBIfam" id="NF045760">
    <property type="entry name" value="YtpR"/>
    <property type="match status" value="1"/>
</dbReference>
<reference evidence="5 6" key="1">
    <citation type="submission" date="2024-06" db="EMBL/GenBank/DDBJ databases">
        <title>Genomic Encyclopedia of Type Strains, Phase IV (KMG-IV): sequencing the most valuable type-strain genomes for metagenomic binning, comparative biology and taxonomic classification.</title>
        <authorList>
            <person name="Goeker M."/>
        </authorList>
    </citation>
    <scope>NUCLEOTIDE SEQUENCE [LARGE SCALE GENOMIC DNA]</scope>
    <source>
        <strain evidence="5 6">DSM 23520</strain>
    </source>
</reference>
<dbReference type="PROSITE" id="PS50886">
    <property type="entry name" value="TRBD"/>
    <property type="match status" value="1"/>
</dbReference>
<accession>A0ABV2KVE5</accession>
<dbReference type="InterPro" id="IPR012340">
    <property type="entry name" value="NA-bd_OB-fold"/>
</dbReference>
<dbReference type="Gene3D" id="2.40.50.140">
    <property type="entry name" value="Nucleic acid-binding proteins"/>
    <property type="match status" value="1"/>
</dbReference>
<dbReference type="Gene3D" id="3.30.1940.10">
    <property type="entry name" value="YtpR-like"/>
    <property type="match status" value="1"/>
</dbReference>
<dbReference type="EMBL" id="JBEPMX010000002">
    <property type="protein sequence ID" value="MET3682680.1"/>
    <property type="molecule type" value="Genomic_DNA"/>
</dbReference>
<evidence type="ECO:0000256" key="3">
    <source>
        <dbReference type="PROSITE-ProRule" id="PRU00209"/>
    </source>
</evidence>
<keyword evidence="6" id="KW-1185">Reference proteome</keyword>
<dbReference type="InterPro" id="IPR002547">
    <property type="entry name" value="tRNA-bd_dom"/>
</dbReference>
<keyword evidence="2 3" id="KW-0694">RNA-binding</keyword>
<protein>
    <submittedName>
        <fullName evidence="5">tRNA-binding protein</fullName>
    </submittedName>
</protein>
<dbReference type="InterPro" id="IPR037154">
    <property type="entry name" value="YtpR-like_sf"/>
</dbReference>
<dbReference type="Pfam" id="PF14794">
    <property type="entry name" value="DUF4479"/>
    <property type="match status" value="1"/>
</dbReference>
<keyword evidence="1 3" id="KW-0820">tRNA-binding</keyword>
<dbReference type="RefSeq" id="WP_354219292.1">
    <property type="nucleotide sequence ID" value="NZ_JBEPMX010000002.1"/>
</dbReference>
<dbReference type="Proteomes" id="UP001549167">
    <property type="component" value="Unassembled WGS sequence"/>
</dbReference>
<feature type="domain" description="TRNA-binding" evidence="4">
    <location>
        <begin position="89"/>
        <end position="199"/>
    </location>
</feature>
<evidence type="ECO:0000313" key="5">
    <source>
        <dbReference type="EMBL" id="MET3682680.1"/>
    </source>
</evidence>
<evidence type="ECO:0000313" key="6">
    <source>
        <dbReference type="Proteomes" id="UP001549167"/>
    </source>
</evidence>
<dbReference type="InterPro" id="IPR027855">
    <property type="entry name" value="DUF4479"/>
</dbReference>
<dbReference type="SUPFAM" id="SSF50249">
    <property type="entry name" value="Nucleic acid-binding proteins"/>
    <property type="match status" value="1"/>
</dbReference>
<gene>
    <name evidence="5" type="ORF">ABID56_000761</name>
</gene>
<dbReference type="CDD" id="cd02796">
    <property type="entry name" value="tRNA_bind_bactPheRS"/>
    <property type="match status" value="1"/>
</dbReference>
<evidence type="ECO:0000259" key="4">
    <source>
        <dbReference type="PROSITE" id="PS50886"/>
    </source>
</evidence>
<sequence length="206" mass="22536">MQVVYNREGIGDVLLLTLHQTDEKTTVEQYGDVTRIAKADTNEAVAYNIFNASAYLDVNHYELLNIDEEFVKQVDSIFKQNDLNESLHVDVSPKFVVGQIDQLDSHEDSSKLSVCHVNVGDEQLQIVCGAPNVAEGQKVVVAKVGAIMPSGLEIKDSELRGVSSTGMICAARELNLPNAPQEKGILVLDDQETVGEPFALSMYRSG</sequence>
<proteinExistence type="predicted"/>
<name>A0ABV2KVE5_9BACI</name>
<evidence type="ECO:0000256" key="1">
    <source>
        <dbReference type="ARBA" id="ARBA00022555"/>
    </source>
</evidence>
<comment type="caution">
    <text evidence="5">The sequence shown here is derived from an EMBL/GenBank/DDBJ whole genome shotgun (WGS) entry which is preliminary data.</text>
</comment>